<keyword evidence="2" id="KW-0808">Transferase</keyword>
<evidence type="ECO:0000259" key="1">
    <source>
        <dbReference type="Pfam" id="PF08241"/>
    </source>
</evidence>
<sequence length="246" mass="28335">MDKKSQVVQQFNQSAESYLTSQVHAKGIDLHWLKDLIVESPHERALDIATGAGHTAFVLSEFVKNVIALDLTPNMLQVASVEADRRNITNISFVLGDAEALPFINSYFDLVTCRIASHHFPHIKKAIKEMVRVLCKQGLLILIDNFVPSDPESAQLMNSIEKLRDPSHVECLSIEQWQQLLNESGFSEINCYRTWTTQMNIPEWLDRAKTSTENRQKIFELIDKTETQWIDQQMIHLQKVMWVCRK</sequence>
<dbReference type="GO" id="GO:0008757">
    <property type="term" value="F:S-adenosylmethionine-dependent methyltransferase activity"/>
    <property type="evidence" value="ECO:0007669"/>
    <property type="project" value="InterPro"/>
</dbReference>
<protein>
    <submittedName>
        <fullName evidence="2">SAM-dependent methyltransferase</fullName>
    </submittedName>
</protein>
<proteinExistence type="predicted"/>
<organism evidence="2 3">
    <name type="scientific">Thermoflavimicrobium daqui</name>
    <dbReference type="NCBI Taxonomy" id="2137476"/>
    <lineage>
        <taxon>Bacteria</taxon>
        <taxon>Bacillati</taxon>
        <taxon>Bacillota</taxon>
        <taxon>Bacilli</taxon>
        <taxon>Bacillales</taxon>
        <taxon>Thermoactinomycetaceae</taxon>
        <taxon>Thermoflavimicrobium</taxon>
    </lineage>
</organism>
<reference evidence="2 3" key="1">
    <citation type="submission" date="2018-06" db="EMBL/GenBank/DDBJ databases">
        <title>Thermoflavimicrobium daqus sp. nov., a thermophilic microbe isolated from Moutai-flavour Daqu.</title>
        <authorList>
            <person name="Wang X."/>
            <person name="Zhou H."/>
        </authorList>
    </citation>
    <scope>NUCLEOTIDE SEQUENCE [LARGE SCALE GENOMIC DNA]</scope>
    <source>
        <strain evidence="2 3">FBKL4.011</strain>
    </source>
</reference>
<dbReference type="GO" id="GO:0032259">
    <property type="term" value="P:methylation"/>
    <property type="evidence" value="ECO:0007669"/>
    <property type="project" value="UniProtKB-KW"/>
</dbReference>
<keyword evidence="2" id="KW-0489">Methyltransferase</keyword>
<accession>A0A364K4Q0</accession>
<dbReference type="InterPro" id="IPR029063">
    <property type="entry name" value="SAM-dependent_MTases_sf"/>
</dbReference>
<dbReference type="SUPFAM" id="SSF53335">
    <property type="entry name" value="S-adenosyl-L-methionine-dependent methyltransferases"/>
    <property type="match status" value="1"/>
</dbReference>
<feature type="domain" description="Methyltransferase type 11" evidence="1">
    <location>
        <begin position="46"/>
        <end position="142"/>
    </location>
</feature>
<dbReference type="Proteomes" id="UP000251213">
    <property type="component" value="Unassembled WGS sequence"/>
</dbReference>
<dbReference type="PANTHER" id="PTHR43591">
    <property type="entry name" value="METHYLTRANSFERASE"/>
    <property type="match status" value="1"/>
</dbReference>
<dbReference type="Pfam" id="PF08241">
    <property type="entry name" value="Methyltransf_11"/>
    <property type="match status" value="1"/>
</dbReference>
<gene>
    <name evidence="2" type="ORF">DL897_11390</name>
</gene>
<dbReference type="InterPro" id="IPR013216">
    <property type="entry name" value="Methyltransf_11"/>
</dbReference>
<dbReference type="RefSeq" id="WP_113659262.1">
    <property type="nucleotide sequence ID" value="NZ_KZ845667.1"/>
</dbReference>
<evidence type="ECO:0000313" key="3">
    <source>
        <dbReference type="Proteomes" id="UP000251213"/>
    </source>
</evidence>
<name>A0A364K4Q0_9BACL</name>
<dbReference type="CDD" id="cd02440">
    <property type="entry name" value="AdoMet_MTases"/>
    <property type="match status" value="1"/>
</dbReference>
<comment type="caution">
    <text evidence="2">The sequence shown here is derived from an EMBL/GenBank/DDBJ whole genome shotgun (WGS) entry which is preliminary data.</text>
</comment>
<dbReference type="AlphaFoldDB" id="A0A364K4Q0"/>
<dbReference type="EMBL" id="QJKK01000005">
    <property type="protein sequence ID" value="RAL24271.1"/>
    <property type="molecule type" value="Genomic_DNA"/>
</dbReference>
<keyword evidence="3" id="KW-1185">Reference proteome</keyword>
<dbReference type="Gene3D" id="3.40.50.150">
    <property type="entry name" value="Vaccinia Virus protein VP39"/>
    <property type="match status" value="1"/>
</dbReference>
<dbReference type="OrthoDB" id="43862at2"/>
<evidence type="ECO:0000313" key="2">
    <source>
        <dbReference type="EMBL" id="RAL24271.1"/>
    </source>
</evidence>
<reference evidence="2 3" key="2">
    <citation type="submission" date="2018-06" db="EMBL/GenBank/DDBJ databases">
        <authorList>
            <person name="Zhirakovskaya E."/>
        </authorList>
    </citation>
    <scope>NUCLEOTIDE SEQUENCE [LARGE SCALE GENOMIC DNA]</scope>
    <source>
        <strain evidence="2 3">FBKL4.011</strain>
    </source>
</reference>